<evidence type="ECO:0000313" key="3">
    <source>
        <dbReference type="Proteomes" id="UP001157914"/>
    </source>
</evidence>
<dbReference type="RefSeq" id="WP_155191643.1">
    <property type="nucleotide sequence ID" value="NZ_BAAAEA010000001.1"/>
</dbReference>
<evidence type="ECO:0000313" key="2">
    <source>
        <dbReference type="EMBL" id="SMP09391.1"/>
    </source>
</evidence>
<sequence length="230" mass="25023">MSDGETKPQDFWSRRKAAVRAAEAAEQDEAAAVAAAEKRAALKDKPDAEILDELELPDPDTLSDQDDFKPFLSDTVPERLRRRALRRLWTVNPVLANVDGLVDYADDFTDAATVVSNLKTVYRVGMGMFDKFAVEDQVAAGPVEGSGEVDTPHPMEAGLSSPDISLSQENAAAQKGEGQNEPASLQLTQADAIDQTQNDGADLCYDAQLEPVAETSMLGNTRKRMKFDYS</sequence>
<evidence type="ECO:0008006" key="4">
    <source>
        <dbReference type="Google" id="ProtNLM"/>
    </source>
</evidence>
<proteinExistence type="predicted"/>
<comment type="caution">
    <text evidence="2">The sequence shown here is derived from an EMBL/GenBank/DDBJ whole genome shotgun (WGS) entry which is preliminary data.</text>
</comment>
<organism evidence="2 3">
    <name type="scientific">Roseibium denhamense</name>
    <dbReference type="NCBI Taxonomy" id="76305"/>
    <lineage>
        <taxon>Bacteria</taxon>
        <taxon>Pseudomonadati</taxon>
        <taxon>Pseudomonadota</taxon>
        <taxon>Alphaproteobacteria</taxon>
        <taxon>Hyphomicrobiales</taxon>
        <taxon>Stappiaceae</taxon>
        <taxon>Roseibium</taxon>
    </lineage>
</organism>
<gene>
    <name evidence="2" type="ORF">SAMN06265374_1097</name>
</gene>
<dbReference type="InterPro" id="IPR021735">
    <property type="entry name" value="DUF3306"/>
</dbReference>
<accession>A0ABY1NHR3</accession>
<dbReference type="Pfam" id="PF11748">
    <property type="entry name" value="DUF3306"/>
    <property type="match status" value="1"/>
</dbReference>
<feature type="region of interest" description="Disordered" evidence="1">
    <location>
        <begin position="143"/>
        <end position="162"/>
    </location>
</feature>
<evidence type="ECO:0000256" key="1">
    <source>
        <dbReference type="SAM" id="MobiDB-lite"/>
    </source>
</evidence>
<name>A0ABY1NHR3_9HYPH</name>
<protein>
    <recommendedName>
        <fullName evidence="4">DUF3306 domain-containing protein</fullName>
    </recommendedName>
</protein>
<reference evidence="2 3" key="1">
    <citation type="submission" date="2017-05" db="EMBL/GenBank/DDBJ databases">
        <authorList>
            <person name="Varghese N."/>
            <person name="Submissions S."/>
        </authorList>
    </citation>
    <scope>NUCLEOTIDE SEQUENCE [LARGE SCALE GENOMIC DNA]</scope>
    <source>
        <strain evidence="2 3">DSM 15949</strain>
    </source>
</reference>
<dbReference type="Proteomes" id="UP001157914">
    <property type="component" value="Unassembled WGS sequence"/>
</dbReference>
<keyword evidence="3" id="KW-1185">Reference proteome</keyword>
<dbReference type="EMBL" id="FXTT01000001">
    <property type="protein sequence ID" value="SMP09391.1"/>
    <property type="molecule type" value="Genomic_DNA"/>
</dbReference>